<comment type="similarity">
    <text evidence="20">Belongs to the peroxidase family. Classical plant (class III) peroxidase subfamily.</text>
</comment>
<comment type="subcellular location">
    <subcellularLocation>
        <location evidence="3 20">Secreted</location>
    </subcellularLocation>
</comment>
<dbReference type="FunFam" id="1.10.420.10:FF:000006">
    <property type="entry name" value="Peroxidase"/>
    <property type="match status" value="1"/>
</dbReference>
<dbReference type="Proteomes" id="UP000501690">
    <property type="component" value="Linkage Group LG8"/>
</dbReference>
<evidence type="ECO:0000256" key="1">
    <source>
        <dbReference type="ARBA" id="ARBA00000189"/>
    </source>
</evidence>
<dbReference type="InterPro" id="IPR002016">
    <property type="entry name" value="Haem_peroxidase"/>
</dbReference>
<comment type="cofactor">
    <cofactor evidence="17 20">
        <name>heme b</name>
        <dbReference type="ChEBI" id="CHEBI:60344"/>
    </cofactor>
    <text evidence="17 20">Binds 1 heme b (iron(II)-protoporphyrin IX) group per subunit.</text>
</comment>
<name>A0A4D6MTG1_VIGUN</name>
<evidence type="ECO:0000256" key="5">
    <source>
        <dbReference type="ARBA" id="ARBA00012313"/>
    </source>
</evidence>
<comment type="function">
    <text evidence="2">Removal of H(2)O(2), oxidation of toxic reductants, biosynthesis and degradation of lignin, suberization, auxin catabolism, response to environmental stresses such as wounding, pathogen attack and oxidative stress. These functions might be dependent on each isozyme/isoform in each plant tissue.</text>
</comment>
<dbReference type="CDD" id="cd00693">
    <property type="entry name" value="secretory_peroxidase"/>
    <property type="match status" value="1"/>
</dbReference>
<dbReference type="GO" id="GO:0006979">
    <property type="term" value="P:response to oxidative stress"/>
    <property type="evidence" value="ECO:0007669"/>
    <property type="project" value="UniProtKB-UniRule"/>
</dbReference>
<dbReference type="Gramene" id="Vigun10g095700.1.v1.2">
    <property type="protein sequence ID" value="Vigun10g095700.1.v1.2"/>
    <property type="gene ID" value="Vigun10g095700.v1.2"/>
</dbReference>
<keyword evidence="8 17" id="KW-0479">Metal-binding</keyword>
<feature type="disulfide bond" evidence="19">
    <location>
        <begin position="87"/>
        <end position="92"/>
    </location>
</feature>
<feature type="binding site" evidence="17">
    <location>
        <position position="257"/>
    </location>
    <ligand>
        <name>Ca(2+)</name>
        <dbReference type="ChEBI" id="CHEBI:29108"/>
        <label>2</label>
    </ligand>
</feature>
<comment type="catalytic activity">
    <reaction evidence="1 20">
        <text>2 a phenolic donor + H2O2 = 2 a phenolic radical donor + 2 H2O</text>
        <dbReference type="Rhea" id="RHEA:56136"/>
        <dbReference type="ChEBI" id="CHEBI:15377"/>
        <dbReference type="ChEBI" id="CHEBI:16240"/>
        <dbReference type="ChEBI" id="CHEBI:139520"/>
        <dbReference type="ChEBI" id="CHEBI:139521"/>
        <dbReference type="EC" id="1.11.1.7"/>
    </reaction>
</comment>
<evidence type="ECO:0000313" key="23">
    <source>
        <dbReference type="Proteomes" id="UP000501690"/>
    </source>
</evidence>
<keyword evidence="14" id="KW-0325">Glycoprotein</keyword>
<dbReference type="AlphaFoldDB" id="A0A4D6MTG1"/>
<dbReference type="GO" id="GO:0042744">
    <property type="term" value="P:hydrogen peroxide catabolic process"/>
    <property type="evidence" value="ECO:0007669"/>
    <property type="project" value="UniProtKB-KW"/>
</dbReference>
<feature type="binding site" evidence="16">
    <location>
        <position position="182"/>
    </location>
    <ligand>
        <name>substrate</name>
    </ligand>
</feature>
<dbReference type="EC" id="1.11.1.7" evidence="5 20"/>
<dbReference type="PANTHER" id="PTHR31388:SF132">
    <property type="entry name" value="PEROXIDASE"/>
    <property type="match status" value="1"/>
</dbReference>
<evidence type="ECO:0000256" key="2">
    <source>
        <dbReference type="ARBA" id="ARBA00002322"/>
    </source>
</evidence>
<evidence type="ECO:0000256" key="11">
    <source>
        <dbReference type="ARBA" id="ARBA00023002"/>
    </source>
</evidence>
<dbReference type="PRINTS" id="PR00461">
    <property type="entry name" value="PLPEROXIDASE"/>
</dbReference>
<dbReference type="Gene3D" id="1.10.520.10">
    <property type="match status" value="1"/>
</dbReference>
<dbReference type="GO" id="GO:0005576">
    <property type="term" value="C:extracellular region"/>
    <property type="evidence" value="ECO:0007669"/>
    <property type="project" value="UniProtKB-SubCell"/>
</dbReference>
<feature type="binding site" evidence="17">
    <location>
        <position position="213"/>
    </location>
    <ligand>
        <name>Ca(2+)</name>
        <dbReference type="ChEBI" id="CHEBI:29108"/>
        <label>2</label>
    </ligand>
</feature>
<keyword evidence="20" id="KW-0376">Hydrogen peroxide</keyword>
<proteinExistence type="inferred from homology"/>
<evidence type="ECO:0000256" key="7">
    <source>
        <dbReference type="ARBA" id="ARBA00022617"/>
    </source>
</evidence>
<dbReference type="FunFam" id="1.10.520.10:FF:000009">
    <property type="entry name" value="Peroxidase"/>
    <property type="match status" value="1"/>
</dbReference>
<keyword evidence="9 20" id="KW-0732">Signal</keyword>
<feature type="disulfide bond" evidence="19">
    <location>
        <begin position="219"/>
        <end position="244"/>
    </location>
</feature>
<evidence type="ECO:0000259" key="21">
    <source>
        <dbReference type="PROSITE" id="PS50873"/>
    </source>
</evidence>
<protein>
    <recommendedName>
        <fullName evidence="5 20">Peroxidase</fullName>
        <ecNumber evidence="5 20">1.11.1.7</ecNumber>
    </recommendedName>
</protein>
<dbReference type="EMBL" id="CP039352">
    <property type="protein sequence ID" value="QCE03155.1"/>
    <property type="molecule type" value="Genomic_DNA"/>
</dbReference>
<dbReference type="OrthoDB" id="2113341at2759"/>
<feature type="binding site" evidence="17">
    <location>
        <position position="260"/>
    </location>
    <ligand>
        <name>Ca(2+)</name>
        <dbReference type="ChEBI" id="CHEBI:29108"/>
        <label>2</label>
    </ligand>
</feature>
<feature type="active site" description="Proton acceptor" evidence="15">
    <location>
        <position position="85"/>
    </location>
</feature>
<feature type="domain" description="Plant heme peroxidase family profile" evidence="21">
    <location>
        <begin position="44"/>
        <end position="337"/>
    </location>
</feature>
<reference evidence="22 23" key="1">
    <citation type="submission" date="2019-04" db="EMBL/GenBank/DDBJ databases">
        <title>An improved genome assembly and genetic linkage map for asparagus bean, Vigna unguiculata ssp. sesquipedialis.</title>
        <authorList>
            <person name="Xia Q."/>
            <person name="Zhang R."/>
            <person name="Dong Y."/>
        </authorList>
    </citation>
    <scope>NUCLEOTIDE SEQUENCE [LARGE SCALE GENOMIC DNA]</scope>
    <source>
        <tissue evidence="22">Leaf</tissue>
    </source>
</reference>
<accession>A0A4D6MTG1</accession>
<feature type="binding site" evidence="17">
    <location>
        <position position="91"/>
    </location>
    <ligand>
        <name>Ca(2+)</name>
        <dbReference type="ChEBI" id="CHEBI:29108"/>
        <label>1</label>
    </ligand>
</feature>
<comment type="cofactor">
    <cofactor evidence="17 20">
        <name>Ca(2+)</name>
        <dbReference type="ChEBI" id="CHEBI:29108"/>
    </cofactor>
    <text evidence="17 20">Binds 2 calcium ions per subunit.</text>
</comment>
<feature type="site" description="Transition state stabilizer" evidence="18">
    <location>
        <position position="81"/>
    </location>
</feature>
<evidence type="ECO:0000256" key="14">
    <source>
        <dbReference type="ARBA" id="ARBA00023180"/>
    </source>
</evidence>
<evidence type="ECO:0000256" key="18">
    <source>
        <dbReference type="PIRSR" id="PIRSR600823-4"/>
    </source>
</evidence>
<feature type="binding site" description="axial binding residue" evidence="17">
    <location>
        <position position="212"/>
    </location>
    <ligand>
        <name>heme b</name>
        <dbReference type="ChEBI" id="CHEBI:60344"/>
    </ligand>
    <ligandPart>
        <name>Fe</name>
        <dbReference type="ChEBI" id="CHEBI:18248"/>
    </ligandPart>
</feature>
<dbReference type="PRINTS" id="PR00458">
    <property type="entry name" value="PEROXIDASE"/>
</dbReference>
<dbReference type="PROSITE" id="PS00436">
    <property type="entry name" value="PEROXIDASE_2"/>
    <property type="match status" value="1"/>
</dbReference>
<feature type="chain" id="PRO_5019881696" description="Peroxidase" evidence="20">
    <location>
        <begin position="24"/>
        <end position="337"/>
    </location>
</feature>
<gene>
    <name evidence="22" type="ORF">DEO72_LG8g1177</name>
</gene>
<feature type="disulfide bond" evidence="19">
    <location>
        <begin position="140"/>
        <end position="333"/>
    </location>
</feature>
<organism evidence="22 23">
    <name type="scientific">Vigna unguiculata</name>
    <name type="common">Cowpea</name>
    <dbReference type="NCBI Taxonomy" id="3917"/>
    <lineage>
        <taxon>Eukaryota</taxon>
        <taxon>Viridiplantae</taxon>
        <taxon>Streptophyta</taxon>
        <taxon>Embryophyta</taxon>
        <taxon>Tracheophyta</taxon>
        <taxon>Spermatophyta</taxon>
        <taxon>Magnoliopsida</taxon>
        <taxon>eudicotyledons</taxon>
        <taxon>Gunneridae</taxon>
        <taxon>Pentapetalae</taxon>
        <taxon>rosids</taxon>
        <taxon>fabids</taxon>
        <taxon>Fabales</taxon>
        <taxon>Fabaceae</taxon>
        <taxon>Papilionoideae</taxon>
        <taxon>50 kb inversion clade</taxon>
        <taxon>NPAAA clade</taxon>
        <taxon>indigoferoid/millettioid clade</taxon>
        <taxon>Phaseoleae</taxon>
        <taxon>Vigna</taxon>
    </lineage>
</organism>
<keyword evidence="13 19" id="KW-1015">Disulfide bond</keyword>
<comment type="similarity">
    <text evidence="4">Belongs to the peroxidase family. Ascorbate peroxidase subfamily.</text>
</comment>
<feature type="disulfide bond" evidence="19">
    <location>
        <begin position="54"/>
        <end position="134"/>
    </location>
</feature>
<evidence type="ECO:0000256" key="8">
    <source>
        <dbReference type="ARBA" id="ARBA00022723"/>
    </source>
</evidence>
<evidence type="ECO:0000256" key="10">
    <source>
        <dbReference type="ARBA" id="ARBA00022837"/>
    </source>
</evidence>
<evidence type="ECO:0000256" key="20">
    <source>
        <dbReference type="RuleBase" id="RU362060"/>
    </source>
</evidence>
<evidence type="ECO:0000256" key="16">
    <source>
        <dbReference type="PIRSR" id="PIRSR600823-2"/>
    </source>
</evidence>
<dbReference type="InterPro" id="IPR010255">
    <property type="entry name" value="Haem_peroxidase_sf"/>
</dbReference>
<dbReference type="GO" id="GO:0020037">
    <property type="term" value="F:heme binding"/>
    <property type="evidence" value="ECO:0007669"/>
    <property type="project" value="UniProtKB-UniRule"/>
</dbReference>
<keyword evidence="12 17" id="KW-0408">Iron</keyword>
<dbReference type="InterPro" id="IPR019794">
    <property type="entry name" value="Peroxidases_AS"/>
</dbReference>
<dbReference type="Gene3D" id="1.10.420.10">
    <property type="entry name" value="Peroxidase, domain 2"/>
    <property type="match status" value="1"/>
</dbReference>
<feature type="signal peptide" evidence="20">
    <location>
        <begin position="1"/>
        <end position="23"/>
    </location>
</feature>
<feature type="binding site" evidence="17">
    <location>
        <position position="89"/>
    </location>
    <ligand>
        <name>Ca(2+)</name>
        <dbReference type="ChEBI" id="CHEBI:29108"/>
        <label>1</label>
    </ligand>
</feature>
<dbReference type="InterPro" id="IPR019793">
    <property type="entry name" value="Peroxidases_heam-ligand_BS"/>
</dbReference>
<sequence>MAGSSQQRVKICLVLCLVGIVSASAYSTPSSSSTTSSGTSSNFLLNPFFYAFKCPQALDIIKKHVTYAVANEPRMGASLLRLHFHDCFVQGCDASVLLADTATFKGEQGALPNLNSLRGFDVVENIKAELERQCPGVVSCADILAVAARDSVVALGGLGWPIGLGRRDSTTASLSGANSDLPSPFLNLNGLIAAFQKKQFTKNEMVALSGAHTIGSARCLLFRSRIYNESDIDPTYANLMRANCPKVGGDSNLSPIDISTKDFFDGAYYTNLINKRGLFHSDQQLFSGGSTAIQVTTYSTFPSLFKFDFANAMLKMSNLSPLTGTQGQIRKVCSRVN</sequence>
<dbReference type="SUPFAM" id="SSF48113">
    <property type="entry name" value="Heme-dependent peroxidases"/>
    <property type="match status" value="1"/>
</dbReference>
<evidence type="ECO:0000256" key="9">
    <source>
        <dbReference type="ARBA" id="ARBA00022729"/>
    </source>
</evidence>
<dbReference type="PROSITE" id="PS50873">
    <property type="entry name" value="PEROXIDASE_4"/>
    <property type="match status" value="1"/>
</dbReference>
<keyword evidence="20" id="KW-0964">Secreted</keyword>
<dbReference type="PANTHER" id="PTHR31388">
    <property type="entry name" value="PEROXIDASE 72-RELATED"/>
    <property type="match status" value="1"/>
</dbReference>
<evidence type="ECO:0000256" key="6">
    <source>
        <dbReference type="ARBA" id="ARBA00022559"/>
    </source>
</evidence>
<feature type="binding site" evidence="17">
    <location>
        <position position="107"/>
    </location>
    <ligand>
        <name>Ca(2+)</name>
        <dbReference type="ChEBI" id="CHEBI:29108"/>
        <label>1</label>
    </ligand>
</feature>
<keyword evidence="6 20" id="KW-0575">Peroxidase</keyword>
<keyword evidence="10 17" id="KW-0106">Calcium</keyword>
<evidence type="ECO:0000256" key="4">
    <source>
        <dbReference type="ARBA" id="ARBA00006873"/>
    </source>
</evidence>
<evidence type="ECO:0000256" key="19">
    <source>
        <dbReference type="PIRSR" id="PIRSR600823-5"/>
    </source>
</evidence>
<keyword evidence="23" id="KW-1185">Reference proteome</keyword>
<evidence type="ECO:0000256" key="12">
    <source>
        <dbReference type="ARBA" id="ARBA00023004"/>
    </source>
</evidence>
<evidence type="ECO:0000256" key="13">
    <source>
        <dbReference type="ARBA" id="ARBA00023157"/>
    </source>
</evidence>
<dbReference type="Pfam" id="PF00141">
    <property type="entry name" value="peroxidase"/>
    <property type="match status" value="1"/>
</dbReference>
<dbReference type="InterPro" id="IPR033905">
    <property type="entry name" value="Secretory_peroxidase"/>
</dbReference>
<dbReference type="GO" id="GO:0046872">
    <property type="term" value="F:metal ion binding"/>
    <property type="evidence" value="ECO:0007669"/>
    <property type="project" value="UniProtKB-UniRule"/>
</dbReference>
<feature type="binding site" evidence="17">
    <location>
        <position position="93"/>
    </location>
    <ligand>
        <name>Ca(2+)</name>
        <dbReference type="ChEBI" id="CHEBI:29108"/>
        <label>1</label>
    </ligand>
</feature>
<evidence type="ECO:0000256" key="3">
    <source>
        <dbReference type="ARBA" id="ARBA00004613"/>
    </source>
</evidence>
<dbReference type="InterPro" id="IPR000823">
    <property type="entry name" value="Peroxidase_pln"/>
</dbReference>
<feature type="binding site" evidence="17">
    <location>
        <position position="95"/>
    </location>
    <ligand>
        <name>Ca(2+)</name>
        <dbReference type="ChEBI" id="CHEBI:29108"/>
        <label>1</label>
    </ligand>
</feature>
<dbReference type="GO" id="GO:0140825">
    <property type="term" value="F:lactoperoxidase activity"/>
    <property type="evidence" value="ECO:0007669"/>
    <property type="project" value="UniProtKB-EC"/>
</dbReference>
<keyword evidence="11 20" id="KW-0560">Oxidoreductase</keyword>
<evidence type="ECO:0000256" key="17">
    <source>
        <dbReference type="PIRSR" id="PIRSR600823-3"/>
    </source>
</evidence>
<evidence type="ECO:0000313" key="22">
    <source>
        <dbReference type="EMBL" id="QCE03155.1"/>
    </source>
</evidence>
<feature type="binding site" evidence="17">
    <location>
        <position position="265"/>
    </location>
    <ligand>
        <name>Ca(2+)</name>
        <dbReference type="ChEBI" id="CHEBI:29108"/>
        <label>2</label>
    </ligand>
</feature>
<keyword evidence="7 20" id="KW-0349">Heme</keyword>
<dbReference type="PROSITE" id="PS00435">
    <property type="entry name" value="PEROXIDASE_1"/>
    <property type="match status" value="1"/>
</dbReference>
<feature type="binding site" evidence="17">
    <location>
        <position position="86"/>
    </location>
    <ligand>
        <name>Ca(2+)</name>
        <dbReference type="ChEBI" id="CHEBI:29108"/>
        <label>1</label>
    </ligand>
</feature>
<evidence type="ECO:0000256" key="15">
    <source>
        <dbReference type="PIRSR" id="PIRSR600823-1"/>
    </source>
</evidence>